<reference evidence="18 19" key="1">
    <citation type="journal article" date="2018" name="PLoS Genet.">
        <title>Population sequencing reveals clonal diversity and ancestral inbreeding in the grapevine cultivar Chardonnay.</title>
        <authorList>
            <person name="Roach M.J."/>
            <person name="Johnson D.L."/>
            <person name="Bohlmann J."/>
            <person name="van Vuuren H.J."/>
            <person name="Jones S.J."/>
            <person name="Pretorius I.S."/>
            <person name="Schmidt S.A."/>
            <person name="Borneman A.R."/>
        </authorList>
    </citation>
    <scope>NUCLEOTIDE SEQUENCE [LARGE SCALE GENOMIC DNA]</scope>
    <source>
        <strain evidence="19">cv. Chardonnay</strain>
        <tissue evidence="18">Leaf</tissue>
    </source>
</reference>
<keyword evidence="4 16" id="KW-0256">Endoplasmic reticulum</keyword>
<comment type="similarity">
    <text evidence="2">Belongs to the 3-beta-HSD family.</text>
</comment>
<keyword evidence="3 16" id="KW-0812">Transmembrane</keyword>
<dbReference type="InterPro" id="IPR003388">
    <property type="entry name" value="Reticulon"/>
</dbReference>
<organism evidence="18 19">
    <name type="scientific">Vitis vinifera</name>
    <name type="common">Grape</name>
    <dbReference type="NCBI Taxonomy" id="29760"/>
    <lineage>
        <taxon>Eukaryota</taxon>
        <taxon>Viridiplantae</taxon>
        <taxon>Streptophyta</taxon>
        <taxon>Embryophyta</taxon>
        <taxon>Tracheophyta</taxon>
        <taxon>Spermatophyta</taxon>
        <taxon>Magnoliopsida</taxon>
        <taxon>eudicotyledons</taxon>
        <taxon>Gunneridae</taxon>
        <taxon>Pentapetalae</taxon>
        <taxon>rosids</taxon>
        <taxon>Vitales</taxon>
        <taxon>Vitaceae</taxon>
        <taxon>Viteae</taxon>
        <taxon>Vitis</taxon>
    </lineage>
</organism>
<comment type="subcellular location">
    <subcellularLocation>
        <location evidence="1 16">Endoplasmic reticulum membrane</location>
        <topology evidence="1 16">Multi-pass membrane protein</topology>
    </subcellularLocation>
</comment>
<dbReference type="AlphaFoldDB" id="A0A438HVU2"/>
<evidence type="ECO:0000256" key="6">
    <source>
        <dbReference type="ARBA" id="ARBA00022955"/>
    </source>
</evidence>
<dbReference type="InterPro" id="IPR036291">
    <property type="entry name" value="NAD(P)-bd_dom_sf"/>
</dbReference>
<evidence type="ECO:0000256" key="1">
    <source>
        <dbReference type="ARBA" id="ARBA00004477"/>
    </source>
</evidence>
<keyword evidence="14" id="KW-0753">Steroid metabolism</keyword>
<comment type="caution">
    <text evidence="18">The sequence shown here is derived from an EMBL/GenBank/DDBJ whole genome shotgun (WGS) entry which is preliminary data.</text>
</comment>
<evidence type="ECO:0000256" key="8">
    <source>
        <dbReference type="ARBA" id="ARBA00023002"/>
    </source>
</evidence>
<evidence type="ECO:0000313" key="18">
    <source>
        <dbReference type="EMBL" id="RVW88577.1"/>
    </source>
</evidence>
<evidence type="ECO:0000256" key="15">
    <source>
        <dbReference type="ARBA" id="ARBA00060653"/>
    </source>
</evidence>
<dbReference type="GO" id="GO:0005789">
    <property type="term" value="C:endoplasmic reticulum membrane"/>
    <property type="evidence" value="ECO:0007669"/>
    <property type="project" value="UniProtKB-SubCell"/>
</dbReference>
<dbReference type="PANTHER" id="PTHR10366">
    <property type="entry name" value="NAD DEPENDENT EPIMERASE/DEHYDRATASE"/>
    <property type="match status" value="1"/>
</dbReference>
<dbReference type="FunFam" id="3.40.50.720:FF:000273">
    <property type="entry name" value="Reticulon-like protein"/>
    <property type="match status" value="1"/>
</dbReference>
<dbReference type="GO" id="GO:0016616">
    <property type="term" value="F:oxidoreductase activity, acting on the CH-OH group of donors, NAD or NADP as acceptor"/>
    <property type="evidence" value="ECO:0007669"/>
    <property type="project" value="InterPro"/>
</dbReference>
<feature type="domain" description="Reticulon" evidence="17">
    <location>
        <begin position="382"/>
        <end position="581"/>
    </location>
</feature>
<evidence type="ECO:0000256" key="2">
    <source>
        <dbReference type="ARBA" id="ARBA00009219"/>
    </source>
</evidence>
<comment type="pathway">
    <text evidence="15">Steroid biosynthesis; zymosterol biosynthesis; zymosterol from lanosterol: step 4/6.</text>
</comment>
<protein>
    <recommendedName>
        <fullName evidence="16">Reticulon-like protein</fullName>
    </recommendedName>
</protein>
<evidence type="ECO:0000256" key="7">
    <source>
        <dbReference type="ARBA" id="ARBA00022989"/>
    </source>
</evidence>
<dbReference type="Gene3D" id="3.40.50.720">
    <property type="entry name" value="NAD(P)-binding Rossmann-like Domain"/>
    <property type="match status" value="1"/>
</dbReference>
<evidence type="ECO:0000256" key="13">
    <source>
        <dbReference type="ARBA" id="ARBA00023166"/>
    </source>
</evidence>
<keyword evidence="6" id="KW-0444">Lipid biosynthesis</keyword>
<dbReference type="GO" id="GO:0016126">
    <property type="term" value="P:sterol biosynthetic process"/>
    <property type="evidence" value="ECO:0007669"/>
    <property type="project" value="UniProtKB-KW"/>
</dbReference>
<dbReference type="PANTHER" id="PTHR10366:SF639">
    <property type="entry name" value="3BETA-HYDROXYSTEROID-DEHYDROGENASE_DECARBOXYLASE ISOFORM 3"/>
    <property type="match status" value="1"/>
</dbReference>
<evidence type="ECO:0000256" key="12">
    <source>
        <dbReference type="ARBA" id="ARBA00023136"/>
    </source>
</evidence>
<feature type="transmembrane region" description="Helical" evidence="16">
    <location>
        <begin position="395"/>
        <end position="416"/>
    </location>
</feature>
<keyword evidence="8" id="KW-0560">Oxidoreductase</keyword>
<gene>
    <name evidence="18" type="primary">3BETAHSD</name>
    <name evidence="18" type="synonym">D3_2</name>
    <name evidence="18" type="ORF">CK203_032976</name>
</gene>
<proteinExistence type="inferred from homology"/>
<evidence type="ECO:0000256" key="14">
    <source>
        <dbReference type="ARBA" id="ARBA00023221"/>
    </source>
</evidence>
<dbReference type="SUPFAM" id="SSF51735">
    <property type="entry name" value="NAD(P)-binding Rossmann-fold domains"/>
    <property type="match status" value="1"/>
</dbReference>
<keyword evidence="13" id="KW-1207">Sterol metabolism</keyword>
<keyword evidence="10" id="KW-0520">NAD</keyword>
<evidence type="ECO:0000256" key="5">
    <source>
        <dbReference type="ARBA" id="ARBA00022857"/>
    </source>
</evidence>
<accession>A0A438HVU2</accession>
<evidence type="ECO:0000256" key="11">
    <source>
        <dbReference type="ARBA" id="ARBA00023098"/>
    </source>
</evidence>
<feature type="transmembrane region" description="Helical" evidence="16">
    <location>
        <begin position="422"/>
        <end position="441"/>
    </location>
</feature>
<dbReference type="Proteomes" id="UP000288805">
    <property type="component" value="Unassembled WGS sequence"/>
</dbReference>
<evidence type="ECO:0000256" key="4">
    <source>
        <dbReference type="ARBA" id="ARBA00022824"/>
    </source>
</evidence>
<keyword evidence="7 16" id="KW-1133">Transmembrane helix</keyword>
<keyword evidence="11" id="KW-0443">Lipid metabolism</keyword>
<evidence type="ECO:0000256" key="10">
    <source>
        <dbReference type="ARBA" id="ARBA00023027"/>
    </source>
</evidence>
<evidence type="ECO:0000256" key="3">
    <source>
        <dbReference type="ARBA" id="ARBA00022692"/>
    </source>
</evidence>
<dbReference type="EMBL" id="QGNW01000172">
    <property type="protein sequence ID" value="RVW88577.1"/>
    <property type="molecule type" value="Genomic_DNA"/>
</dbReference>
<dbReference type="InterPro" id="IPR002225">
    <property type="entry name" value="3Beta_OHSteriod_DH/Estase"/>
</dbReference>
<keyword evidence="5" id="KW-0521">NADP</keyword>
<feature type="transmembrane region" description="Helical" evidence="16">
    <location>
        <begin position="502"/>
        <end position="526"/>
    </location>
</feature>
<keyword evidence="6" id="KW-0752">Steroid biosynthesis</keyword>
<name>A0A438HVU2_VITVI</name>
<dbReference type="InterPro" id="IPR050425">
    <property type="entry name" value="NAD(P)_dehydrat-like"/>
</dbReference>
<dbReference type="PROSITE" id="PS50845">
    <property type="entry name" value="RETICULON"/>
    <property type="match status" value="1"/>
</dbReference>
<dbReference type="Pfam" id="PF01073">
    <property type="entry name" value="3Beta_HSD"/>
    <property type="match status" value="1"/>
</dbReference>
<evidence type="ECO:0000259" key="17">
    <source>
        <dbReference type="PROSITE" id="PS50845"/>
    </source>
</evidence>
<keyword evidence="9" id="KW-0756">Sterol biosynthesis</keyword>
<evidence type="ECO:0000256" key="9">
    <source>
        <dbReference type="ARBA" id="ARBA00023011"/>
    </source>
</evidence>
<evidence type="ECO:0000256" key="16">
    <source>
        <dbReference type="RuleBase" id="RU363132"/>
    </source>
</evidence>
<keyword evidence="12 16" id="KW-0472">Membrane</keyword>
<sequence>MAIDENLKTCVVFGGRGFIGRFLVLRLLKLGKWIVRVADSAQSLQLDPSEDRSVLSEAISSGRASCCAVDVRDKAQVRKAIEGASVVFYMDPTITYTNDFYLCYMIIVQGVRNVINACQECKVKRLIYNSSADVVFDGSHDIYNGDESLPCPWKFEDMLTDIKAQAEGLVLIANNIDGLVTCALRPCNVFGPGDKQLVPFLVNKAKSGHAKFVIGSGENMSDFTYVENVAHAHVCAEEALVSRMVSVAGKVFFITNLEPVKFWEFVSLILEGLGYQRPLFKLPAGMVLYVLSLVEWMRDKLDFRSNHPVSAQYVVQIASRTRTFNCSAAQKHIGYSPVVSLEEGVTLTTESFSQLSQDSSVMALRDFDEQSKVDKLLGGGKVADILLWRDEKKTFTCFLALFLMFYWFFLCGRTFISSAAKLLLLVTAILSGQGILPTNIFGFSIQRISLSCFEISETVVNDLITNMANLWNNWIHMIRLLAGGGDWNTFFKVAIPLYFLKLILSQCLTLVVGVALVLAFTSFFVYEQYEEEMDGLAEVLFDSIKKSKRLLMRNLPAPLVSFLCNRDALPDDEGFTMAKSQ</sequence>
<evidence type="ECO:0000313" key="19">
    <source>
        <dbReference type="Proteomes" id="UP000288805"/>
    </source>
</evidence>
<dbReference type="Pfam" id="PF02453">
    <property type="entry name" value="Reticulon"/>
    <property type="match status" value="1"/>
</dbReference>